<dbReference type="AlphaFoldDB" id="A0A4Y7TZW2"/>
<feature type="region of interest" description="Disordered" evidence="1">
    <location>
        <begin position="39"/>
        <end position="65"/>
    </location>
</feature>
<dbReference type="Proteomes" id="UP000298030">
    <property type="component" value="Unassembled WGS sequence"/>
</dbReference>
<keyword evidence="3" id="KW-1185">Reference proteome</keyword>
<protein>
    <submittedName>
        <fullName evidence="2">Uncharacterized protein</fullName>
    </submittedName>
</protein>
<evidence type="ECO:0000313" key="3">
    <source>
        <dbReference type="Proteomes" id="UP000298030"/>
    </source>
</evidence>
<dbReference type="OrthoDB" id="192748at2759"/>
<accession>A0A4Y7TZW2</accession>
<dbReference type="EMBL" id="QPFP01000001">
    <property type="protein sequence ID" value="TEB39723.1"/>
    <property type="molecule type" value="Genomic_DNA"/>
</dbReference>
<reference evidence="2 3" key="1">
    <citation type="journal article" date="2019" name="Nat. Ecol. Evol.">
        <title>Megaphylogeny resolves global patterns of mushroom evolution.</title>
        <authorList>
            <person name="Varga T."/>
            <person name="Krizsan K."/>
            <person name="Foldi C."/>
            <person name="Dima B."/>
            <person name="Sanchez-Garcia M."/>
            <person name="Sanchez-Ramirez S."/>
            <person name="Szollosi G.J."/>
            <person name="Szarkandi J.G."/>
            <person name="Papp V."/>
            <person name="Albert L."/>
            <person name="Andreopoulos W."/>
            <person name="Angelini C."/>
            <person name="Antonin V."/>
            <person name="Barry K.W."/>
            <person name="Bougher N.L."/>
            <person name="Buchanan P."/>
            <person name="Buyck B."/>
            <person name="Bense V."/>
            <person name="Catcheside P."/>
            <person name="Chovatia M."/>
            <person name="Cooper J."/>
            <person name="Damon W."/>
            <person name="Desjardin D."/>
            <person name="Finy P."/>
            <person name="Geml J."/>
            <person name="Haridas S."/>
            <person name="Hughes K."/>
            <person name="Justo A."/>
            <person name="Karasinski D."/>
            <person name="Kautmanova I."/>
            <person name="Kiss B."/>
            <person name="Kocsube S."/>
            <person name="Kotiranta H."/>
            <person name="LaButti K.M."/>
            <person name="Lechner B.E."/>
            <person name="Liimatainen K."/>
            <person name="Lipzen A."/>
            <person name="Lukacs Z."/>
            <person name="Mihaltcheva S."/>
            <person name="Morgado L.N."/>
            <person name="Niskanen T."/>
            <person name="Noordeloos M.E."/>
            <person name="Ohm R.A."/>
            <person name="Ortiz-Santana B."/>
            <person name="Ovrebo C."/>
            <person name="Racz N."/>
            <person name="Riley R."/>
            <person name="Savchenko A."/>
            <person name="Shiryaev A."/>
            <person name="Soop K."/>
            <person name="Spirin V."/>
            <person name="Szebenyi C."/>
            <person name="Tomsovsky M."/>
            <person name="Tulloss R.E."/>
            <person name="Uehling J."/>
            <person name="Grigoriev I.V."/>
            <person name="Vagvolgyi C."/>
            <person name="Papp T."/>
            <person name="Martin F.M."/>
            <person name="Miettinen O."/>
            <person name="Hibbett D.S."/>
            <person name="Nagy L.G."/>
        </authorList>
    </citation>
    <scope>NUCLEOTIDE SEQUENCE [LARGE SCALE GENOMIC DNA]</scope>
    <source>
        <strain evidence="2 3">FP101781</strain>
    </source>
</reference>
<gene>
    <name evidence="2" type="ORF">FA13DRAFT_1723932</name>
</gene>
<proteinExistence type="predicted"/>
<evidence type="ECO:0000313" key="2">
    <source>
        <dbReference type="EMBL" id="TEB39723.1"/>
    </source>
</evidence>
<name>A0A4Y7TZW2_COPMI</name>
<evidence type="ECO:0000256" key="1">
    <source>
        <dbReference type="SAM" id="MobiDB-lite"/>
    </source>
</evidence>
<comment type="caution">
    <text evidence="2">The sequence shown here is derived from an EMBL/GenBank/DDBJ whole genome shotgun (WGS) entry which is preliminary data.</text>
</comment>
<sequence length="65" mass="7392">MPPRRWLARAKRNFFTLSPEEERMLNTPVVEMRVRRLPPGTVLDLNSPPINPPRGSKPSETPGLS</sequence>
<organism evidence="2 3">
    <name type="scientific">Coprinellus micaceus</name>
    <name type="common">Glistening ink-cap mushroom</name>
    <name type="synonym">Coprinus micaceus</name>
    <dbReference type="NCBI Taxonomy" id="71717"/>
    <lineage>
        <taxon>Eukaryota</taxon>
        <taxon>Fungi</taxon>
        <taxon>Dikarya</taxon>
        <taxon>Basidiomycota</taxon>
        <taxon>Agaricomycotina</taxon>
        <taxon>Agaricomycetes</taxon>
        <taxon>Agaricomycetidae</taxon>
        <taxon>Agaricales</taxon>
        <taxon>Agaricineae</taxon>
        <taxon>Psathyrellaceae</taxon>
        <taxon>Coprinellus</taxon>
    </lineage>
</organism>